<feature type="binding site" evidence="2">
    <location>
        <position position="112"/>
    </location>
    <ligand>
        <name>FAD</name>
        <dbReference type="ChEBI" id="CHEBI:57692"/>
    </ligand>
</feature>
<feature type="domain" description="Glucose-methanol-choline oxidoreductase N-terminal" evidence="4">
    <location>
        <begin position="110"/>
        <end position="133"/>
    </location>
</feature>
<dbReference type="PANTHER" id="PTHR11552">
    <property type="entry name" value="GLUCOSE-METHANOL-CHOLINE GMC OXIDOREDUCTASE"/>
    <property type="match status" value="1"/>
</dbReference>
<evidence type="ECO:0000313" key="7">
    <source>
        <dbReference type="Proteomes" id="UP000326759"/>
    </source>
</evidence>
<comment type="caution">
    <text evidence="6">The sequence shown here is derived from an EMBL/GenBank/DDBJ whole genome shotgun (WGS) entry which is preliminary data.</text>
</comment>
<organism evidence="6 7">
    <name type="scientific">Armadillidium nasatum</name>
    <dbReference type="NCBI Taxonomy" id="96803"/>
    <lineage>
        <taxon>Eukaryota</taxon>
        <taxon>Metazoa</taxon>
        <taxon>Ecdysozoa</taxon>
        <taxon>Arthropoda</taxon>
        <taxon>Crustacea</taxon>
        <taxon>Multicrustacea</taxon>
        <taxon>Malacostraca</taxon>
        <taxon>Eumalacostraca</taxon>
        <taxon>Peracarida</taxon>
        <taxon>Isopoda</taxon>
        <taxon>Oniscidea</taxon>
        <taxon>Crinocheta</taxon>
        <taxon>Armadillidiidae</taxon>
        <taxon>Armadillidium</taxon>
    </lineage>
</organism>
<evidence type="ECO:0000256" key="2">
    <source>
        <dbReference type="PIRSR" id="PIRSR000137-2"/>
    </source>
</evidence>
<sequence>MAEQLVLEAFVGAGSAGSVIASRLTENPNYKVLLLEAGGDENSISETPAFTLFLQQTDLNWKYKNEQVPGACLGLKEKVHFHDHSLKWIHHKLTNYLCLFSFQSCLLPRGKVLGGSSTINYLLYVRGNKRDFDGWANLGNYGWSYEEVLPYFKKSEDNENPVYARNERYHSTNGNLTISDIKFKTPLSDIFLRAGQEFGYRIGDYNAENQTAFAPLQIFARNGTRCSTSKAFLHPTIGRKNLDIAKFAHILIDAESKRAYGVRFFRNGKYHDVYARKEVILSAGAANTPQLLMLSGIGPKNELKKLGIPLIKDLPVGFNLQDHYALPLVFLTDKPITYTPSRYNTILTNMSYDIYRSGPLSVPFGIEATGFISTKYQDPKLDFPDIQLFLVSASAATDAGKFTLKLVEESKAFKEVNAKYHFVPIPMCPNAVPPSDEYLDCYMRWYTTVEHHLSGTAKMGPHDDPTAVVDPELRYHFLLILLKFNLNFRVYGISGLRVADASIMPIVTTGNTNAPVIMIGEKASDLIKNSWKNA</sequence>
<dbReference type="AlphaFoldDB" id="A0A5N5SP71"/>
<dbReference type="PANTHER" id="PTHR11552:SF186">
    <property type="entry name" value="GLUCOSE-METHANOL-CHOLINE OXIDOREDUCTASE N-TERMINAL DOMAIN-CONTAINING PROTEIN"/>
    <property type="match status" value="1"/>
</dbReference>
<keyword evidence="3" id="KW-0285">Flavoprotein</keyword>
<evidence type="ECO:0000259" key="5">
    <source>
        <dbReference type="PROSITE" id="PS00624"/>
    </source>
</evidence>
<dbReference type="InterPro" id="IPR036188">
    <property type="entry name" value="FAD/NAD-bd_sf"/>
</dbReference>
<dbReference type="InterPro" id="IPR007867">
    <property type="entry name" value="GMC_OxRtase_C"/>
</dbReference>
<comment type="similarity">
    <text evidence="1 3">Belongs to the GMC oxidoreductase family.</text>
</comment>
<dbReference type="GO" id="GO:0050660">
    <property type="term" value="F:flavin adenine dinucleotide binding"/>
    <property type="evidence" value="ECO:0007669"/>
    <property type="project" value="InterPro"/>
</dbReference>
<dbReference type="Gene3D" id="3.30.410.40">
    <property type="match status" value="1"/>
</dbReference>
<evidence type="ECO:0000256" key="1">
    <source>
        <dbReference type="ARBA" id="ARBA00010790"/>
    </source>
</evidence>
<evidence type="ECO:0000256" key="3">
    <source>
        <dbReference type="RuleBase" id="RU003968"/>
    </source>
</evidence>
<feature type="domain" description="Glucose-methanol-choline oxidoreductase N-terminal" evidence="5">
    <location>
        <begin position="284"/>
        <end position="298"/>
    </location>
</feature>
<dbReference type="PROSITE" id="PS00623">
    <property type="entry name" value="GMC_OXRED_1"/>
    <property type="match status" value="1"/>
</dbReference>
<dbReference type="PIRSF" id="PIRSF000137">
    <property type="entry name" value="Alcohol_oxidase"/>
    <property type="match status" value="1"/>
</dbReference>
<proteinExistence type="inferred from homology"/>
<gene>
    <name evidence="6" type="primary">Gld_7</name>
    <name evidence="6" type="ORF">Anas_07301</name>
</gene>
<dbReference type="GO" id="GO:0016614">
    <property type="term" value="F:oxidoreductase activity, acting on CH-OH group of donors"/>
    <property type="evidence" value="ECO:0007669"/>
    <property type="project" value="InterPro"/>
</dbReference>
<keyword evidence="7" id="KW-1185">Reference proteome</keyword>
<keyword evidence="2 3" id="KW-0274">FAD</keyword>
<comment type="cofactor">
    <cofactor evidence="2">
        <name>FAD</name>
        <dbReference type="ChEBI" id="CHEBI:57692"/>
    </cofactor>
</comment>
<dbReference type="PROSITE" id="PS00624">
    <property type="entry name" value="GMC_OXRED_2"/>
    <property type="match status" value="1"/>
</dbReference>
<name>A0A5N5SP71_9CRUS</name>
<evidence type="ECO:0000313" key="6">
    <source>
        <dbReference type="EMBL" id="KAB7495747.1"/>
    </source>
</evidence>
<dbReference type="SUPFAM" id="SSF51905">
    <property type="entry name" value="FAD/NAD(P)-binding domain"/>
    <property type="match status" value="1"/>
</dbReference>
<dbReference type="Gene3D" id="3.50.50.60">
    <property type="entry name" value="FAD/NAD(P)-binding domain"/>
    <property type="match status" value="2"/>
</dbReference>
<dbReference type="Pfam" id="PF05199">
    <property type="entry name" value="GMC_oxred_C"/>
    <property type="match status" value="2"/>
</dbReference>
<dbReference type="InterPro" id="IPR012132">
    <property type="entry name" value="GMC_OxRdtase"/>
</dbReference>
<dbReference type="Pfam" id="PF00732">
    <property type="entry name" value="GMC_oxred_N"/>
    <property type="match status" value="1"/>
</dbReference>
<dbReference type="InterPro" id="IPR000172">
    <property type="entry name" value="GMC_OxRdtase_N"/>
</dbReference>
<dbReference type="SUPFAM" id="SSF54373">
    <property type="entry name" value="FAD-linked reductases, C-terminal domain"/>
    <property type="match status" value="1"/>
</dbReference>
<dbReference type="OrthoDB" id="269227at2759"/>
<reference evidence="6 7" key="1">
    <citation type="journal article" date="2019" name="PLoS Biol.">
        <title>Sex chromosomes control vertical transmission of feminizing Wolbachia symbionts in an isopod.</title>
        <authorList>
            <person name="Becking T."/>
            <person name="Chebbi M.A."/>
            <person name="Giraud I."/>
            <person name="Moumen B."/>
            <person name="Laverre T."/>
            <person name="Caubet Y."/>
            <person name="Peccoud J."/>
            <person name="Gilbert C."/>
            <person name="Cordaux R."/>
        </authorList>
    </citation>
    <scope>NUCLEOTIDE SEQUENCE [LARGE SCALE GENOMIC DNA]</scope>
    <source>
        <strain evidence="6">ANa2</strain>
        <tissue evidence="6">Whole body excluding digestive tract and cuticle</tissue>
    </source>
</reference>
<evidence type="ECO:0000259" key="4">
    <source>
        <dbReference type="PROSITE" id="PS00623"/>
    </source>
</evidence>
<protein>
    <submittedName>
        <fullName evidence="6">Glucose dehydrogenase [FAD, quinone]</fullName>
    </submittedName>
</protein>
<dbReference type="EMBL" id="SEYY01022154">
    <property type="protein sequence ID" value="KAB7495747.1"/>
    <property type="molecule type" value="Genomic_DNA"/>
</dbReference>
<dbReference type="Proteomes" id="UP000326759">
    <property type="component" value="Unassembled WGS sequence"/>
</dbReference>
<accession>A0A5N5SP71</accession>